<dbReference type="PANTHER" id="PTHR19846">
    <property type="entry name" value="WD40 REPEAT PROTEIN"/>
    <property type="match status" value="1"/>
</dbReference>
<comment type="caution">
    <text evidence="1">The sequence shown here is derived from an EMBL/GenBank/DDBJ whole genome shotgun (WGS) entry which is preliminary data.</text>
</comment>
<dbReference type="AlphaFoldDB" id="A0A4Q9LBQ9"/>
<evidence type="ECO:0008006" key="3">
    <source>
        <dbReference type="Google" id="ProtNLM"/>
    </source>
</evidence>
<dbReference type="SUPFAM" id="SSF50978">
    <property type="entry name" value="WD40 repeat-like"/>
    <property type="match status" value="1"/>
</dbReference>
<dbReference type="GO" id="GO:0030621">
    <property type="term" value="F:U4 snRNA binding"/>
    <property type="evidence" value="ECO:0007669"/>
    <property type="project" value="TreeGrafter"/>
</dbReference>
<dbReference type="Gene3D" id="2.130.10.10">
    <property type="entry name" value="YVTN repeat-like/Quinoprotein amine dehydrogenase"/>
    <property type="match status" value="1"/>
</dbReference>
<dbReference type="PANTHER" id="PTHR19846:SF0">
    <property type="entry name" value="PRE-MRNA PROCESSING FACTOR 4"/>
    <property type="match status" value="1"/>
</dbReference>
<reference evidence="1 2" key="1">
    <citation type="submission" date="2017-12" db="EMBL/GenBank/DDBJ databases">
        <authorList>
            <person name="Pombert J.-F."/>
            <person name="Haag K.L."/>
            <person name="Ebert D."/>
        </authorList>
    </citation>
    <scope>NUCLEOTIDE SEQUENCE [LARGE SCALE GENOMIC DNA]</scope>
    <source>
        <strain evidence="1">FI-OER-3-3</strain>
    </source>
</reference>
<dbReference type="EMBL" id="PITJ01000043">
    <property type="protein sequence ID" value="TBU05164.1"/>
    <property type="molecule type" value="Genomic_DNA"/>
</dbReference>
<gene>
    <name evidence="1" type="ORF">CWI37_0043p0090</name>
</gene>
<dbReference type="GO" id="GO:0017070">
    <property type="term" value="F:U6 snRNA binding"/>
    <property type="evidence" value="ECO:0007669"/>
    <property type="project" value="TreeGrafter"/>
</dbReference>
<dbReference type="InterPro" id="IPR015943">
    <property type="entry name" value="WD40/YVTN_repeat-like_dom_sf"/>
</dbReference>
<dbReference type="Proteomes" id="UP000292362">
    <property type="component" value="Unassembled WGS sequence"/>
</dbReference>
<proteinExistence type="predicted"/>
<name>A0A4Q9LBQ9_9MICR</name>
<dbReference type="VEuPathDB" id="MicrosporidiaDB:CWI37_0043p0090"/>
<evidence type="ECO:0000313" key="1">
    <source>
        <dbReference type="EMBL" id="TBU05164.1"/>
    </source>
</evidence>
<dbReference type="GO" id="GO:0046540">
    <property type="term" value="C:U4/U6 x U5 tri-snRNP complex"/>
    <property type="evidence" value="ECO:0007669"/>
    <property type="project" value="TreeGrafter"/>
</dbReference>
<organism evidence="1 2">
    <name type="scientific">Hamiltosporidium tvaerminnensis</name>
    <dbReference type="NCBI Taxonomy" id="1176355"/>
    <lineage>
        <taxon>Eukaryota</taxon>
        <taxon>Fungi</taxon>
        <taxon>Fungi incertae sedis</taxon>
        <taxon>Microsporidia</taxon>
        <taxon>Dubosqiidae</taxon>
        <taxon>Hamiltosporidium</taxon>
    </lineage>
</organism>
<sequence>MNTENILEDFKKRLKKISYSMCKNRLKEENLMKKDVELITDCRNQTIESLKRVSLQSIVNINDRPITTLKIFNDRIYYGTRDGKLCDIGLNDNTNISKHQISEHPISCIVQKEINFLITDFGGNIYSFENFEAKLLKNVESRILNFNFQKECNFFCYNDENASFHILDASKLVNIAKVDTNNSIYNLDLHPDGNLLMVNHMNSDIYDLRCLDVIMRYGKNVMSGAFMKNGFMINIGTKEGVLSCYDIRNIKNVGNILSHKSSILNVTNYDFFTVSYSADNDLNFSSVFMSQIFNKFDFDSNITGFDKSEEYLAIGFTNKTIKIFRFYFLQIYSF</sequence>
<dbReference type="InterPro" id="IPR036322">
    <property type="entry name" value="WD40_repeat_dom_sf"/>
</dbReference>
<protein>
    <recommendedName>
        <fullName evidence="3">WD40 domain-containing protein</fullName>
    </recommendedName>
</protein>
<dbReference type="GO" id="GO:0000398">
    <property type="term" value="P:mRNA splicing, via spliceosome"/>
    <property type="evidence" value="ECO:0007669"/>
    <property type="project" value="TreeGrafter"/>
</dbReference>
<accession>A0A4Q9LBQ9</accession>
<evidence type="ECO:0000313" key="2">
    <source>
        <dbReference type="Proteomes" id="UP000292362"/>
    </source>
</evidence>